<feature type="transmembrane region" description="Helical" evidence="8">
    <location>
        <begin position="379"/>
        <end position="403"/>
    </location>
</feature>
<dbReference type="Pfam" id="PF07690">
    <property type="entry name" value="MFS_1"/>
    <property type="match status" value="1"/>
</dbReference>
<proteinExistence type="inferred from homology"/>
<evidence type="ECO:0000313" key="12">
    <source>
        <dbReference type="EMBL" id="TIC64899.1"/>
    </source>
</evidence>
<dbReference type="PANTHER" id="PTHR23514:SF3">
    <property type="entry name" value="BYPASS OF STOP CODON PROTEIN 6"/>
    <property type="match status" value="1"/>
</dbReference>
<dbReference type="Gene3D" id="1.20.1250.20">
    <property type="entry name" value="MFS general substrate transporter like domains"/>
    <property type="match status" value="2"/>
</dbReference>
<feature type="transmembrane region" description="Helical" evidence="8">
    <location>
        <begin position="150"/>
        <end position="170"/>
    </location>
</feature>
<dbReference type="GO" id="GO:0022857">
    <property type="term" value="F:transmembrane transporter activity"/>
    <property type="evidence" value="ECO:0007669"/>
    <property type="project" value="InterPro"/>
</dbReference>
<dbReference type="PROSITE" id="PS50850">
    <property type="entry name" value="MFS"/>
    <property type="match status" value="1"/>
</dbReference>
<organism evidence="10 14">
    <name type="scientific">Wallemia mellicola</name>
    <dbReference type="NCBI Taxonomy" id="1708541"/>
    <lineage>
        <taxon>Eukaryota</taxon>
        <taxon>Fungi</taxon>
        <taxon>Dikarya</taxon>
        <taxon>Basidiomycota</taxon>
        <taxon>Wallemiomycotina</taxon>
        <taxon>Wallemiomycetes</taxon>
        <taxon>Wallemiales</taxon>
        <taxon>Wallemiaceae</taxon>
        <taxon>Wallemia</taxon>
    </lineage>
</organism>
<evidence type="ECO:0000256" key="3">
    <source>
        <dbReference type="ARBA" id="ARBA00022448"/>
    </source>
</evidence>
<feature type="transmembrane region" description="Helical" evidence="8">
    <location>
        <begin position="445"/>
        <end position="467"/>
    </location>
</feature>
<evidence type="ECO:0000256" key="1">
    <source>
        <dbReference type="ARBA" id="ARBA00004127"/>
    </source>
</evidence>
<dbReference type="InterPro" id="IPR011701">
    <property type="entry name" value="MFS"/>
</dbReference>
<comment type="similarity">
    <text evidence="2">Belongs to the major facilitator superfamily.</text>
</comment>
<dbReference type="OrthoDB" id="4243at2759"/>
<name>A0A4T0QDR5_9BASI</name>
<dbReference type="InterPro" id="IPR051788">
    <property type="entry name" value="MFS_Transporter"/>
</dbReference>
<reference evidence="13 14" key="1">
    <citation type="submission" date="2019-03" db="EMBL/GenBank/DDBJ databases">
        <title>Sequencing 25 genomes of Wallemia mellicola.</title>
        <authorList>
            <person name="Gostincar C."/>
        </authorList>
    </citation>
    <scope>NUCLEOTIDE SEQUENCE [LARGE SCALE GENOMIC DNA]</scope>
    <source>
        <strain evidence="11 13">EXF-1277</strain>
        <strain evidence="12 15">EXF-757</strain>
        <strain evidence="10 14">EXF-8738</strain>
    </source>
</reference>
<gene>
    <name evidence="12" type="ORF">E3Q01_02473</name>
    <name evidence="11" type="ORF">E3Q03_03027</name>
    <name evidence="10" type="ORF">E3Q10_02347</name>
</gene>
<feature type="transmembrane region" description="Helical" evidence="8">
    <location>
        <begin position="241"/>
        <end position="260"/>
    </location>
</feature>
<evidence type="ECO:0000256" key="4">
    <source>
        <dbReference type="ARBA" id="ARBA00022692"/>
    </source>
</evidence>
<protein>
    <submittedName>
        <fullName evidence="10">MFS general substrate transporter</fullName>
    </submittedName>
</protein>
<dbReference type="AlphaFoldDB" id="A0A4T0QDR5"/>
<evidence type="ECO:0000256" key="8">
    <source>
        <dbReference type="SAM" id="Phobius"/>
    </source>
</evidence>
<feature type="transmembrane region" description="Helical" evidence="8">
    <location>
        <begin position="123"/>
        <end position="143"/>
    </location>
</feature>
<feature type="transmembrane region" description="Helical" evidence="8">
    <location>
        <begin position="176"/>
        <end position="202"/>
    </location>
</feature>
<feature type="region of interest" description="Disordered" evidence="7">
    <location>
        <begin position="1"/>
        <end position="58"/>
    </location>
</feature>
<feature type="domain" description="Major facilitator superfamily (MFS) profile" evidence="9">
    <location>
        <begin position="89"/>
        <end position="471"/>
    </location>
</feature>
<dbReference type="Proteomes" id="UP000305362">
    <property type="component" value="Unassembled WGS sequence"/>
</dbReference>
<dbReference type="SUPFAM" id="SSF103473">
    <property type="entry name" value="MFS general substrate transporter"/>
    <property type="match status" value="1"/>
</dbReference>
<keyword evidence="6 8" id="KW-0472">Membrane</keyword>
<dbReference type="InterPro" id="IPR036259">
    <property type="entry name" value="MFS_trans_sf"/>
</dbReference>
<dbReference type="GO" id="GO:0012505">
    <property type="term" value="C:endomembrane system"/>
    <property type="evidence" value="ECO:0007669"/>
    <property type="project" value="UniProtKB-SubCell"/>
</dbReference>
<evidence type="ECO:0000313" key="15">
    <source>
        <dbReference type="Proteomes" id="UP000310708"/>
    </source>
</evidence>
<dbReference type="EMBL" id="SPRO01000022">
    <property type="protein sequence ID" value="TIC29912.1"/>
    <property type="molecule type" value="Genomic_DNA"/>
</dbReference>
<feature type="transmembrane region" description="Helical" evidence="8">
    <location>
        <begin position="87"/>
        <end position="111"/>
    </location>
</feature>
<feature type="transmembrane region" description="Helical" evidence="8">
    <location>
        <begin position="209"/>
        <end position="229"/>
    </location>
</feature>
<dbReference type="PANTHER" id="PTHR23514">
    <property type="entry name" value="BYPASS OF STOP CODON PROTEIN 6"/>
    <property type="match status" value="1"/>
</dbReference>
<evidence type="ECO:0000256" key="2">
    <source>
        <dbReference type="ARBA" id="ARBA00008335"/>
    </source>
</evidence>
<evidence type="ECO:0000259" key="9">
    <source>
        <dbReference type="PROSITE" id="PS50850"/>
    </source>
</evidence>
<dbReference type="InterPro" id="IPR020846">
    <property type="entry name" value="MFS_dom"/>
</dbReference>
<dbReference type="Proteomes" id="UP000305647">
    <property type="component" value="Unassembled WGS sequence"/>
</dbReference>
<dbReference type="Proteomes" id="UP000310708">
    <property type="component" value="Unassembled WGS sequence"/>
</dbReference>
<feature type="transmembrane region" description="Helical" evidence="8">
    <location>
        <begin position="415"/>
        <end position="433"/>
    </location>
</feature>
<evidence type="ECO:0000313" key="11">
    <source>
        <dbReference type="EMBL" id="TIC60766.1"/>
    </source>
</evidence>
<keyword evidence="3" id="KW-0813">Transport</keyword>
<accession>A0A4T0QDR5</accession>
<evidence type="ECO:0000313" key="13">
    <source>
        <dbReference type="Proteomes" id="UP000305362"/>
    </source>
</evidence>
<evidence type="ECO:0000313" key="14">
    <source>
        <dbReference type="Proteomes" id="UP000305647"/>
    </source>
</evidence>
<dbReference type="EMBL" id="SPRV01000036">
    <property type="protein sequence ID" value="TIC60766.1"/>
    <property type="molecule type" value="Genomic_DNA"/>
</dbReference>
<evidence type="ECO:0000256" key="7">
    <source>
        <dbReference type="SAM" id="MobiDB-lite"/>
    </source>
</evidence>
<evidence type="ECO:0000313" key="10">
    <source>
        <dbReference type="EMBL" id="TIC29912.1"/>
    </source>
</evidence>
<dbReference type="OMA" id="CHLIAYV"/>
<sequence length="502" mass="55476">MEDNRDKSPRHVSTVNPTLVNLDRDSRRSSIESSSSQTHLETFDGSLNEKNNSSGRINLEGEKEALEERTEKLYFFHDKPYRLKKKLVLFAMTCLSFTTIGFNDSAVGALIPQMEVFYNKSESIISLSFLANSGGYFISTIASSYMIHHLPLYIVMMISSFVYAAGSLIGTFKPPFAVLMISLITTGFGAGLLETAATIVLVHFEDGPLISLAYSFFSIGSMSSPFLVGGLRENDHPWERYFWLPVAMAGLLFILQWFVYRSYKAPIEDEGVQISASQRLRIICTNPTCVLGICLDFLALGIQDSWSQWASKYLQDTKELESGVPQLAQGTFWAGVTVSRIVLSYAIPLVGENLSSLLLVVSFATTTAGMWKLPTGNIAGAMCLNVLLGFADGPMLPLILSGCTMSLPHYLKQPASSLLVCSGLLGSSILPLVLGQGIDKFNTNIIPGVLIVALAIMFCALIVMHLFKYRDLTEQNDNPRSLFQFMRITYTFPQRPKDTEKS</sequence>
<keyword evidence="4 8" id="KW-0812">Transmembrane</keyword>
<evidence type="ECO:0000256" key="6">
    <source>
        <dbReference type="ARBA" id="ARBA00023136"/>
    </source>
</evidence>
<evidence type="ECO:0000256" key="5">
    <source>
        <dbReference type="ARBA" id="ARBA00022989"/>
    </source>
</evidence>
<comment type="caution">
    <text evidence="10">The sequence shown here is derived from an EMBL/GenBank/DDBJ whole genome shotgun (WGS) entry which is preliminary data.</text>
</comment>
<keyword evidence="5 8" id="KW-1133">Transmembrane helix</keyword>
<dbReference type="GO" id="GO:0016020">
    <property type="term" value="C:membrane"/>
    <property type="evidence" value="ECO:0007669"/>
    <property type="project" value="TreeGrafter"/>
</dbReference>
<comment type="subcellular location">
    <subcellularLocation>
        <location evidence="1">Endomembrane system</location>
        <topology evidence="1">Multi-pass membrane protein</topology>
    </subcellularLocation>
</comment>
<dbReference type="EMBL" id="SPRX01000028">
    <property type="protein sequence ID" value="TIC64899.1"/>
    <property type="molecule type" value="Genomic_DNA"/>
</dbReference>